<dbReference type="InterPro" id="IPR001715">
    <property type="entry name" value="CH_dom"/>
</dbReference>
<dbReference type="InterPro" id="IPR050540">
    <property type="entry name" value="F-actin_Monoox_Mical"/>
</dbReference>
<dbReference type="PANTHER" id="PTHR23167">
    <property type="entry name" value="CALPONIN HOMOLOGY DOMAIN-CONTAINING PROTEIN DDB_G0272472-RELATED"/>
    <property type="match status" value="1"/>
</dbReference>
<evidence type="ECO:0000313" key="14">
    <source>
        <dbReference type="WBParaSite" id="EN70_6042"/>
    </source>
</evidence>
<comment type="pathway">
    <text evidence="2">Lipid metabolism; fatty acid biosynthesis.</text>
</comment>
<evidence type="ECO:0000256" key="1">
    <source>
        <dbReference type="ARBA" id="ARBA00004141"/>
    </source>
</evidence>
<protein>
    <submittedName>
        <fullName evidence="14">Elongation of very long chain fatty acids protein</fullName>
    </submittedName>
</protein>
<dbReference type="PROSITE" id="PS50021">
    <property type="entry name" value="CH"/>
    <property type="match status" value="1"/>
</dbReference>
<dbReference type="WBParaSite" id="EN70_6042">
    <property type="protein sequence ID" value="EN70_6042"/>
    <property type="gene ID" value="EN70_6042"/>
</dbReference>
<dbReference type="PANTHER" id="PTHR23167:SF46">
    <property type="entry name" value="EPS15 HOMOLOGY DOMAIN CONTAINING PROTEIN-BINDING PROTEIN 1, ISOFORM F"/>
    <property type="match status" value="1"/>
</dbReference>
<keyword evidence="4" id="KW-0808">Transferase</keyword>
<dbReference type="GO" id="GO:0016020">
    <property type="term" value="C:membrane"/>
    <property type="evidence" value="ECO:0007669"/>
    <property type="project" value="UniProtKB-SubCell"/>
</dbReference>
<feature type="transmembrane region" description="Helical" evidence="11">
    <location>
        <begin position="153"/>
        <end position="174"/>
    </location>
</feature>
<evidence type="ECO:0000256" key="10">
    <source>
        <dbReference type="ARBA" id="ARBA00023160"/>
    </source>
</evidence>
<dbReference type="SUPFAM" id="SSF47576">
    <property type="entry name" value="Calponin-homology domain, CH-domain"/>
    <property type="match status" value="1"/>
</dbReference>
<evidence type="ECO:0000256" key="9">
    <source>
        <dbReference type="ARBA" id="ARBA00023136"/>
    </source>
</evidence>
<dbReference type="InterPro" id="IPR002076">
    <property type="entry name" value="ELO_fam"/>
</dbReference>
<dbReference type="UniPathway" id="UPA00094"/>
<keyword evidence="3" id="KW-0444">Lipid biosynthesis</keyword>
<dbReference type="GO" id="GO:0006633">
    <property type="term" value="P:fatty acid biosynthetic process"/>
    <property type="evidence" value="ECO:0007669"/>
    <property type="project" value="UniProtKB-UniPathway"/>
</dbReference>
<sequence>MLGYERGSRRNTLLRWCQKAVAKFLRVEITNFSKSWADGRALCCLLASFYPNKLNIGEICSLEAEECLKLALSVGTDIGVEVEVKVTDFKKEDRPECSLVMRQNICYSVVLSNRGSIRTGASDILFENVDFILSRDKLIRVSRCAENTGSGKALILMNFLAHSAMYTYFAVASYGKRPPKTISMTLTTIQTVQMFVGIGVLAYVYKIKTGTNLPCQQSMQNLLFGALLYVTFAFNRYMQTISQHNAPLRNPRLCPFVPF</sequence>
<keyword evidence="13" id="KW-1185">Reference proteome</keyword>
<evidence type="ECO:0000256" key="3">
    <source>
        <dbReference type="ARBA" id="ARBA00022516"/>
    </source>
</evidence>
<proteinExistence type="predicted"/>
<keyword evidence="7 11" id="KW-1133">Transmembrane helix</keyword>
<dbReference type="Pfam" id="PF01151">
    <property type="entry name" value="ELO"/>
    <property type="match status" value="1"/>
</dbReference>
<evidence type="ECO:0000256" key="6">
    <source>
        <dbReference type="ARBA" id="ARBA00022832"/>
    </source>
</evidence>
<reference evidence="14" key="2">
    <citation type="submission" date="2016-11" db="UniProtKB">
        <authorList>
            <consortium name="WormBaseParasite"/>
        </authorList>
    </citation>
    <scope>IDENTIFICATION</scope>
</reference>
<evidence type="ECO:0000313" key="13">
    <source>
        <dbReference type="Proteomes" id="UP000095285"/>
    </source>
</evidence>
<organism evidence="13 14">
    <name type="scientific">Loa loa</name>
    <name type="common">Eye worm</name>
    <name type="synonym">Filaria loa</name>
    <dbReference type="NCBI Taxonomy" id="7209"/>
    <lineage>
        <taxon>Eukaryota</taxon>
        <taxon>Metazoa</taxon>
        <taxon>Ecdysozoa</taxon>
        <taxon>Nematoda</taxon>
        <taxon>Chromadorea</taxon>
        <taxon>Rhabditida</taxon>
        <taxon>Spirurina</taxon>
        <taxon>Spiruromorpha</taxon>
        <taxon>Filarioidea</taxon>
        <taxon>Onchocercidae</taxon>
        <taxon>Loa</taxon>
    </lineage>
</organism>
<comment type="subcellular location">
    <subcellularLocation>
        <location evidence="1">Membrane</location>
        <topology evidence="1">Multi-pass membrane protein</topology>
    </subcellularLocation>
</comment>
<evidence type="ECO:0000256" key="2">
    <source>
        <dbReference type="ARBA" id="ARBA00005194"/>
    </source>
</evidence>
<dbReference type="InterPro" id="IPR036872">
    <property type="entry name" value="CH_dom_sf"/>
</dbReference>
<evidence type="ECO:0000256" key="11">
    <source>
        <dbReference type="SAM" id="Phobius"/>
    </source>
</evidence>
<dbReference type="eggNOG" id="KOG4678">
    <property type="taxonomic scope" value="Eukaryota"/>
</dbReference>
<feature type="transmembrane region" description="Helical" evidence="11">
    <location>
        <begin position="186"/>
        <end position="205"/>
    </location>
</feature>
<dbReference type="Gene3D" id="1.10.418.10">
    <property type="entry name" value="Calponin-like domain"/>
    <property type="match status" value="1"/>
</dbReference>
<evidence type="ECO:0000259" key="12">
    <source>
        <dbReference type="PROSITE" id="PS50021"/>
    </source>
</evidence>
<keyword evidence="6" id="KW-0276">Fatty acid metabolism</keyword>
<feature type="domain" description="Calponin-homology (CH)" evidence="12">
    <location>
        <begin position="7"/>
        <end position="116"/>
    </location>
</feature>
<keyword evidence="5 11" id="KW-0812">Transmembrane</keyword>
<accession>A0A1I7VTC8</accession>
<evidence type="ECO:0000256" key="5">
    <source>
        <dbReference type="ARBA" id="ARBA00022692"/>
    </source>
</evidence>
<keyword evidence="9 11" id="KW-0472">Membrane</keyword>
<dbReference type="GO" id="GO:0009922">
    <property type="term" value="F:fatty acid elongase activity"/>
    <property type="evidence" value="ECO:0007669"/>
    <property type="project" value="InterPro"/>
</dbReference>
<keyword evidence="8" id="KW-0443">Lipid metabolism</keyword>
<reference evidence="13" key="1">
    <citation type="submission" date="2012-04" db="EMBL/GenBank/DDBJ databases">
        <title>The Genome Sequence of Loa loa.</title>
        <authorList>
            <consortium name="The Broad Institute Genome Sequencing Platform"/>
            <consortium name="Broad Institute Genome Sequencing Center for Infectious Disease"/>
            <person name="Nutman T.B."/>
            <person name="Fink D.L."/>
            <person name="Russ C."/>
            <person name="Young S."/>
            <person name="Zeng Q."/>
            <person name="Gargeya S."/>
            <person name="Alvarado L."/>
            <person name="Berlin A."/>
            <person name="Chapman S.B."/>
            <person name="Chen Z."/>
            <person name="Freedman E."/>
            <person name="Gellesch M."/>
            <person name="Goldberg J."/>
            <person name="Griggs A."/>
            <person name="Gujja S."/>
            <person name="Heilman E.R."/>
            <person name="Heiman D."/>
            <person name="Howarth C."/>
            <person name="Mehta T."/>
            <person name="Neiman D."/>
            <person name="Pearson M."/>
            <person name="Roberts A."/>
            <person name="Saif S."/>
            <person name="Shea T."/>
            <person name="Shenoy N."/>
            <person name="Sisk P."/>
            <person name="Stolte C."/>
            <person name="Sykes S."/>
            <person name="White J."/>
            <person name="Yandava C."/>
            <person name="Haas B."/>
            <person name="Henn M.R."/>
            <person name="Nusbaum C."/>
            <person name="Birren B."/>
        </authorList>
    </citation>
    <scope>NUCLEOTIDE SEQUENCE [LARGE SCALE GENOMIC DNA]</scope>
</reference>
<name>A0A1I7VTC8_LOALO</name>
<evidence type="ECO:0000256" key="8">
    <source>
        <dbReference type="ARBA" id="ARBA00023098"/>
    </source>
</evidence>
<dbReference type="Proteomes" id="UP000095285">
    <property type="component" value="Unassembled WGS sequence"/>
</dbReference>
<evidence type="ECO:0000256" key="4">
    <source>
        <dbReference type="ARBA" id="ARBA00022679"/>
    </source>
</evidence>
<dbReference type="Pfam" id="PF00307">
    <property type="entry name" value="CH"/>
    <property type="match status" value="1"/>
</dbReference>
<evidence type="ECO:0000256" key="7">
    <source>
        <dbReference type="ARBA" id="ARBA00022989"/>
    </source>
</evidence>
<dbReference type="AlphaFoldDB" id="A0A1I7VTC8"/>
<keyword evidence="10" id="KW-0275">Fatty acid biosynthesis</keyword>